<organism evidence="2 3">
    <name type="scientific">Caloramator mitchellensis</name>
    <dbReference type="NCBI Taxonomy" id="908809"/>
    <lineage>
        <taxon>Bacteria</taxon>
        <taxon>Bacillati</taxon>
        <taxon>Bacillota</taxon>
        <taxon>Clostridia</taxon>
        <taxon>Eubacteriales</taxon>
        <taxon>Clostridiaceae</taxon>
        <taxon>Caloramator</taxon>
    </lineage>
</organism>
<name>A0A0R3JRE9_CALMK</name>
<dbReference type="RefSeq" id="WP_057979469.1">
    <property type="nucleotide sequence ID" value="NZ_LKHP01000017.1"/>
</dbReference>
<dbReference type="AlphaFoldDB" id="A0A0R3JRE9"/>
<keyword evidence="1" id="KW-0175">Coiled coil</keyword>
<dbReference type="EMBL" id="LKHP01000017">
    <property type="protein sequence ID" value="KRQ86048.1"/>
    <property type="molecule type" value="Genomic_DNA"/>
</dbReference>
<dbReference type="InterPro" id="IPR009636">
    <property type="entry name" value="SCAF"/>
</dbReference>
<dbReference type="PATRIC" id="fig|908809.3.peg.2166"/>
<comment type="caution">
    <text evidence="2">The sequence shown here is derived from an EMBL/GenBank/DDBJ whole genome shotgun (WGS) entry which is preliminary data.</text>
</comment>
<protein>
    <submittedName>
        <fullName evidence="2">Phage minor structural protein GP20</fullName>
    </submittedName>
</protein>
<dbReference type="STRING" id="908809.ABG79_02180"/>
<evidence type="ECO:0000313" key="2">
    <source>
        <dbReference type="EMBL" id="KRQ86048.1"/>
    </source>
</evidence>
<dbReference type="OrthoDB" id="2365850at2"/>
<evidence type="ECO:0000256" key="1">
    <source>
        <dbReference type="SAM" id="Coils"/>
    </source>
</evidence>
<reference evidence="2 3" key="1">
    <citation type="submission" date="2015-09" db="EMBL/GenBank/DDBJ databases">
        <title>Draft genome sequence of a Caloramator mitchellensis, a moderate thermophile from the Great Artesian Basin of Australia.</title>
        <authorList>
            <person name="Patel B.K."/>
        </authorList>
    </citation>
    <scope>NUCLEOTIDE SEQUENCE [LARGE SCALE GENOMIC DNA]</scope>
    <source>
        <strain evidence="2 3">VF08</strain>
    </source>
</reference>
<keyword evidence="3" id="KW-1185">Reference proteome</keyword>
<feature type="coiled-coil region" evidence="1">
    <location>
        <begin position="37"/>
        <end position="95"/>
    </location>
</feature>
<sequence>MDLKELLGEELYSKVKEKIGDKELIVNDGSYIPKAKFDEINEQKKLYKQQAEDLNKQFEEMKKQAKGNEELQNQIQELQTKLQESEGKIKDVSISAAIKMAAIKSNAKDPDIVSMLIDKSKLNIKEDGSIEGLDEQLKSIAETKAFLFGDVQTKIGGASNPPGGANPTIKNPWAKETFNLTEQAKILKENPALAEQLKAAAGVK</sequence>
<proteinExistence type="predicted"/>
<dbReference type="Pfam" id="PF06810">
    <property type="entry name" value="Phage_scaffold"/>
    <property type="match status" value="1"/>
</dbReference>
<dbReference type="Proteomes" id="UP000052015">
    <property type="component" value="Unassembled WGS sequence"/>
</dbReference>
<accession>A0A0R3JRE9</accession>
<evidence type="ECO:0000313" key="3">
    <source>
        <dbReference type="Proteomes" id="UP000052015"/>
    </source>
</evidence>
<gene>
    <name evidence="2" type="ORF">ABG79_02180</name>
</gene>